<evidence type="ECO:0000313" key="4">
    <source>
        <dbReference type="Proteomes" id="UP000178710"/>
    </source>
</evidence>
<dbReference type="Proteomes" id="UP000178710">
    <property type="component" value="Unassembled WGS sequence"/>
</dbReference>
<dbReference type="Pfam" id="PF00534">
    <property type="entry name" value="Glycos_transf_1"/>
    <property type="match status" value="2"/>
</dbReference>
<dbReference type="PANTHER" id="PTHR45947">
    <property type="entry name" value="SULFOQUINOVOSYL TRANSFERASE SQD2"/>
    <property type="match status" value="1"/>
</dbReference>
<dbReference type="Pfam" id="PF13439">
    <property type="entry name" value="Glyco_transf_4"/>
    <property type="match status" value="1"/>
</dbReference>
<name>A0A1G2KPC4_9BACT</name>
<dbReference type="InterPro" id="IPR028098">
    <property type="entry name" value="Glyco_trans_4-like_N"/>
</dbReference>
<organism evidence="3 4">
    <name type="scientific">Candidatus Sungbacteria bacterium RIFCSPHIGHO2_02_FULL_49_20</name>
    <dbReference type="NCBI Taxonomy" id="1802272"/>
    <lineage>
        <taxon>Bacteria</taxon>
        <taxon>Candidatus Sungiibacteriota</taxon>
    </lineage>
</organism>
<protein>
    <recommendedName>
        <fullName evidence="5">Glycosyl transferase family 1 domain-containing protein</fullName>
    </recommendedName>
</protein>
<reference evidence="3 4" key="1">
    <citation type="journal article" date="2016" name="Nat. Commun.">
        <title>Thousands of microbial genomes shed light on interconnected biogeochemical processes in an aquifer system.</title>
        <authorList>
            <person name="Anantharaman K."/>
            <person name="Brown C.T."/>
            <person name="Hug L.A."/>
            <person name="Sharon I."/>
            <person name="Castelle C.J."/>
            <person name="Probst A.J."/>
            <person name="Thomas B.C."/>
            <person name="Singh A."/>
            <person name="Wilkins M.J."/>
            <person name="Karaoz U."/>
            <person name="Brodie E.L."/>
            <person name="Williams K.H."/>
            <person name="Hubbard S.S."/>
            <person name="Banfield J.F."/>
        </authorList>
    </citation>
    <scope>NUCLEOTIDE SEQUENCE [LARGE SCALE GENOMIC DNA]</scope>
</reference>
<proteinExistence type="predicted"/>
<accession>A0A1G2KPC4</accession>
<evidence type="ECO:0000259" key="1">
    <source>
        <dbReference type="Pfam" id="PF00534"/>
    </source>
</evidence>
<dbReference type="EMBL" id="MHQK01000031">
    <property type="protein sequence ID" value="OHA01260.1"/>
    <property type="molecule type" value="Genomic_DNA"/>
</dbReference>
<sequence length="799" mass="89916">MERQTVYVFSTAYFPFVGGAEIAIQEVSKRLKDRFNFIIVTARMRRGLPKREVRPEGTIIRVGLGTRADKWFLPLSVFWNLEFGIWNFRRSKNRLLWGMDLSQGSIAAALVKFFFPRVPFVCTLQYGYGDERIQTGRGGMIRRGLSFILSRADHVTAISSYLLGVSEQYGYRGAKTLVPNGVDSARFRRPRGLSPAGVNIVVTTSRLVPKNGIDILIRAIAEVKKTVPDVRCHIIGDGPELNKLKILSEKLKVAECVKFFGSIPYEEIPRYLWQASVFARPSRSEGMGNSFVEALAAGLPIIGTPVGGITDIIEDRKTGFFSKSEDSIDLAEKILTVLQDLRVKNRIRKAGRALVEARFGWDAISTEYENVFSSLLGACSETPVRSEIDPVSGEPRSDDEGVYGNIRRGGATQAEPKQGDCSRIRGFRTCSGVRPLSILIVTPMMSPRLGGPAIYASALSEEFARRGNRVSIISFDSYLRFPSGIRHVLYFFSLARHAFQTDILFSLDSTSVGVPALLVSIIFRIPLVVRVEGDFLWERYVERTHRDITLHGFYWSLPSLSLWERIIFLASRAVVRRARARVCSSEWRKTIVARATEIPPENIAIIRNVWRTSRKAGSYARRKKRVILWAGRILYLKNLRRLVRAFAAVRKNGWELCLIGDGPDQQEIKKYVKERDIPSVRFVSALSREGLLDEMASASFFILPSFSDVGPNVIVEALGAGTPCIMTKESGYAELLGESVLLIDPFDERDIQEKIQMYMDDDVLRADHARLGQRIVSSRGWREAADEWISLFERVKSSA</sequence>
<evidence type="ECO:0008006" key="5">
    <source>
        <dbReference type="Google" id="ProtNLM"/>
    </source>
</evidence>
<evidence type="ECO:0000313" key="3">
    <source>
        <dbReference type="EMBL" id="OHA01260.1"/>
    </source>
</evidence>
<feature type="domain" description="Glycosyl transferase family 1" evidence="1">
    <location>
        <begin position="621"/>
        <end position="767"/>
    </location>
</feature>
<dbReference type="InterPro" id="IPR001296">
    <property type="entry name" value="Glyco_trans_1"/>
</dbReference>
<comment type="caution">
    <text evidence="3">The sequence shown here is derived from an EMBL/GenBank/DDBJ whole genome shotgun (WGS) entry which is preliminary data.</text>
</comment>
<dbReference type="CDD" id="cd03801">
    <property type="entry name" value="GT4_PimA-like"/>
    <property type="match status" value="2"/>
</dbReference>
<evidence type="ECO:0000259" key="2">
    <source>
        <dbReference type="Pfam" id="PF13439"/>
    </source>
</evidence>
<dbReference type="Gene3D" id="3.40.50.2000">
    <property type="entry name" value="Glycogen Phosphorylase B"/>
    <property type="match status" value="4"/>
</dbReference>
<dbReference type="PANTHER" id="PTHR45947:SF3">
    <property type="entry name" value="SULFOQUINOVOSYL TRANSFERASE SQD2"/>
    <property type="match status" value="1"/>
</dbReference>
<dbReference type="InterPro" id="IPR050194">
    <property type="entry name" value="Glycosyltransferase_grp1"/>
</dbReference>
<dbReference type="SUPFAM" id="SSF53756">
    <property type="entry name" value="UDP-Glycosyltransferase/glycogen phosphorylase"/>
    <property type="match status" value="2"/>
</dbReference>
<feature type="domain" description="Glycosyl transferase family 1" evidence="1">
    <location>
        <begin position="191"/>
        <end position="352"/>
    </location>
</feature>
<dbReference type="AlphaFoldDB" id="A0A1G2KPC4"/>
<gene>
    <name evidence="3" type="ORF">A3C12_01445</name>
</gene>
<dbReference type="GO" id="GO:0016758">
    <property type="term" value="F:hexosyltransferase activity"/>
    <property type="evidence" value="ECO:0007669"/>
    <property type="project" value="TreeGrafter"/>
</dbReference>
<feature type="domain" description="Glycosyltransferase subfamily 4-like N-terminal" evidence="2">
    <location>
        <begin position="17"/>
        <end position="186"/>
    </location>
</feature>